<dbReference type="EMBL" id="JBAPLU010000002">
    <property type="protein sequence ID" value="MEI4270669.1"/>
    <property type="molecule type" value="Genomic_DNA"/>
</dbReference>
<dbReference type="RefSeq" id="WP_336402811.1">
    <property type="nucleotide sequence ID" value="NZ_JBAPLU010000002.1"/>
</dbReference>
<protein>
    <submittedName>
        <fullName evidence="1">Glycosyltransferase</fullName>
        <ecNumber evidence="1">2.4.-.-</ecNumber>
    </submittedName>
</protein>
<keyword evidence="2" id="KW-1185">Reference proteome</keyword>
<gene>
    <name evidence="1" type="ORF">TEK04_02935</name>
</gene>
<organism evidence="1 2">
    <name type="scientific">Klenkia sesuvii</name>
    <dbReference type="NCBI Taxonomy" id="3103137"/>
    <lineage>
        <taxon>Bacteria</taxon>
        <taxon>Bacillati</taxon>
        <taxon>Actinomycetota</taxon>
        <taxon>Actinomycetes</taxon>
        <taxon>Geodermatophilales</taxon>
        <taxon>Geodermatophilaceae</taxon>
        <taxon>Klenkia</taxon>
    </lineage>
</organism>
<comment type="caution">
    <text evidence="1">The sequence shown here is derived from an EMBL/GenBank/DDBJ whole genome shotgun (WGS) entry which is preliminary data.</text>
</comment>
<dbReference type="SUPFAM" id="SSF53756">
    <property type="entry name" value="UDP-Glycosyltransferase/glycogen phosphorylase"/>
    <property type="match status" value="1"/>
</dbReference>
<keyword evidence="1" id="KW-0328">Glycosyltransferase</keyword>
<dbReference type="EC" id="2.4.-.-" evidence="1"/>
<dbReference type="GO" id="GO:0016757">
    <property type="term" value="F:glycosyltransferase activity"/>
    <property type="evidence" value="ECO:0007669"/>
    <property type="project" value="UniProtKB-KW"/>
</dbReference>
<proteinExistence type="predicted"/>
<dbReference type="Proteomes" id="UP001361570">
    <property type="component" value="Unassembled WGS sequence"/>
</dbReference>
<sequence length="359" mass="38388">MKVLVVTTKHAASSYYRVREPARAVSELPLGAEVVVVGGLATTMSRTPGPDGPVVVDIDDQGADVVVFQLPKTAELVQMVSILQARGVGVVVEMDDLLTAVPAGMPGHRRLVMGGMGERALECARLADHVTVSTPALLTAYAAHGRGTVVPNAVPRRVAELPPAYLREPGTATIGWAGSVHGHPYDLPEVGSGLQQALNAAPSRFVVLGEAGDAGQKLGLTHAPAEIRWLPDVDSYLRALGEEFDLGIAPLRIDRFNTAKSWLKVLEYAARGVYAVRSPSAEYERLGLGWRARAAKDWAKGLTKGLLEPEWRTAQARAAREVVLDRHLTEHTAASWVAAWERAAEHRGGVLRRSAVAVG</sequence>
<evidence type="ECO:0000313" key="2">
    <source>
        <dbReference type="Proteomes" id="UP001361570"/>
    </source>
</evidence>
<accession>A0ABU8DPE4</accession>
<dbReference type="Gene3D" id="3.40.50.2000">
    <property type="entry name" value="Glycogen Phosphorylase B"/>
    <property type="match status" value="1"/>
</dbReference>
<evidence type="ECO:0000313" key="1">
    <source>
        <dbReference type="EMBL" id="MEI4270669.1"/>
    </source>
</evidence>
<reference evidence="1 2" key="1">
    <citation type="submission" date="2024-03" db="EMBL/GenBank/DDBJ databases">
        <title>Draft genome sequence of Klenkia sp. LSe6-5.</title>
        <authorList>
            <person name="Duangmal K."/>
            <person name="Chantavorakit T."/>
        </authorList>
    </citation>
    <scope>NUCLEOTIDE SEQUENCE [LARGE SCALE GENOMIC DNA]</scope>
    <source>
        <strain evidence="1 2">LSe6-5</strain>
    </source>
</reference>
<keyword evidence="1" id="KW-0808">Transferase</keyword>
<name>A0ABU8DPE4_9ACTN</name>